<keyword evidence="1" id="KW-0472">Membrane</keyword>
<gene>
    <name evidence="2" type="ORF">GYMLUDRAFT_252668</name>
</gene>
<reference evidence="2 3" key="1">
    <citation type="submission" date="2014-04" db="EMBL/GenBank/DDBJ databases">
        <title>Evolutionary Origins and Diversification of the Mycorrhizal Mutualists.</title>
        <authorList>
            <consortium name="DOE Joint Genome Institute"/>
            <consortium name="Mycorrhizal Genomics Consortium"/>
            <person name="Kohler A."/>
            <person name="Kuo A."/>
            <person name="Nagy L.G."/>
            <person name="Floudas D."/>
            <person name="Copeland A."/>
            <person name="Barry K.W."/>
            <person name="Cichocki N."/>
            <person name="Veneault-Fourrey C."/>
            <person name="LaButti K."/>
            <person name="Lindquist E.A."/>
            <person name="Lipzen A."/>
            <person name="Lundell T."/>
            <person name="Morin E."/>
            <person name="Murat C."/>
            <person name="Riley R."/>
            <person name="Ohm R."/>
            <person name="Sun H."/>
            <person name="Tunlid A."/>
            <person name="Henrissat B."/>
            <person name="Grigoriev I.V."/>
            <person name="Hibbett D.S."/>
            <person name="Martin F."/>
        </authorList>
    </citation>
    <scope>NUCLEOTIDE SEQUENCE [LARGE SCALE GENOMIC DNA]</scope>
    <source>
        <strain evidence="2 3">FD-317 M1</strain>
    </source>
</reference>
<proteinExistence type="predicted"/>
<accession>A0A0D0AKL8</accession>
<dbReference type="EMBL" id="KN834885">
    <property type="protein sequence ID" value="KIK50765.1"/>
    <property type="molecule type" value="Genomic_DNA"/>
</dbReference>
<keyword evidence="1" id="KW-0812">Transmembrane</keyword>
<evidence type="ECO:0000256" key="1">
    <source>
        <dbReference type="SAM" id="Phobius"/>
    </source>
</evidence>
<sequence>MLWKFDYPNWYANDLLSILMTVFEFSSAILNSVRCVQALKACKQSCEEQKEGLQFLLFEQGIFYFGIISLLTAAAVILNFLAPSGFFQRLLNALTLPLSGFLTARFLLHLREWEYRQTHQDSELAEAATHLSFRVPTMLSSEFGSDLVAREAIPISR</sequence>
<feature type="transmembrane region" description="Helical" evidence="1">
    <location>
        <begin position="15"/>
        <end position="34"/>
    </location>
</feature>
<dbReference type="HOGENOM" id="CLU_120575_0_0_1"/>
<evidence type="ECO:0000313" key="2">
    <source>
        <dbReference type="EMBL" id="KIK50765.1"/>
    </source>
</evidence>
<dbReference type="AlphaFoldDB" id="A0A0D0AKL8"/>
<protein>
    <submittedName>
        <fullName evidence="2">Uncharacterized protein</fullName>
    </submittedName>
</protein>
<keyword evidence="3" id="KW-1185">Reference proteome</keyword>
<dbReference type="OrthoDB" id="3267855at2759"/>
<name>A0A0D0AKL8_9AGAR</name>
<feature type="transmembrane region" description="Helical" evidence="1">
    <location>
        <begin position="90"/>
        <end position="108"/>
    </location>
</feature>
<keyword evidence="1" id="KW-1133">Transmembrane helix</keyword>
<dbReference type="Proteomes" id="UP000053593">
    <property type="component" value="Unassembled WGS sequence"/>
</dbReference>
<feature type="transmembrane region" description="Helical" evidence="1">
    <location>
        <begin position="55"/>
        <end position="78"/>
    </location>
</feature>
<organism evidence="2 3">
    <name type="scientific">Collybiopsis luxurians FD-317 M1</name>
    <dbReference type="NCBI Taxonomy" id="944289"/>
    <lineage>
        <taxon>Eukaryota</taxon>
        <taxon>Fungi</taxon>
        <taxon>Dikarya</taxon>
        <taxon>Basidiomycota</taxon>
        <taxon>Agaricomycotina</taxon>
        <taxon>Agaricomycetes</taxon>
        <taxon>Agaricomycetidae</taxon>
        <taxon>Agaricales</taxon>
        <taxon>Marasmiineae</taxon>
        <taxon>Omphalotaceae</taxon>
        <taxon>Collybiopsis</taxon>
        <taxon>Collybiopsis luxurians</taxon>
    </lineage>
</organism>
<evidence type="ECO:0000313" key="3">
    <source>
        <dbReference type="Proteomes" id="UP000053593"/>
    </source>
</evidence>